<evidence type="ECO:0000256" key="1">
    <source>
        <dbReference type="ARBA" id="ARBA00009670"/>
    </source>
</evidence>
<dbReference type="EMBL" id="JAGSYN010000044">
    <property type="protein sequence ID" value="KAG7666060.1"/>
    <property type="molecule type" value="Genomic_DNA"/>
</dbReference>
<evidence type="ECO:0000256" key="3">
    <source>
        <dbReference type="SAM" id="Phobius"/>
    </source>
</evidence>
<dbReference type="InterPro" id="IPR007751">
    <property type="entry name" value="DUF676_lipase-like"/>
</dbReference>
<keyword evidence="7" id="KW-1185">Reference proteome</keyword>
<feature type="domain" description="ABC1 atypical kinase-like" evidence="4">
    <location>
        <begin position="871"/>
        <end position="1025"/>
    </location>
</feature>
<dbReference type="PANTHER" id="PTHR45890:SF1">
    <property type="entry name" value="AARF DOMAIN CONTAINING KINASE 2"/>
    <property type="match status" value="1"/>
</dbReference>
<evidence type="ECO:0000313" key="6">
    <source>
        <dbReference type="EMBL" id="KAG7666060.1"/>
    </source>
</evidence>
<sequence>MPSDSDSSNIQASSEKPAHLFVLIHGLWGTPDHLSTIERLLNEALPECSQEQIVTMKPRSFRFWKSYDGIELNSKKVTQELFYEIESLKEKNNLKVTKISFVGYSLGGLIARYVIGLLEELDFFDNIEPVFFTTFASPHVGIKLFGKNAFEYIANKSGPYLFGQSGAELFIADNAKILVQLAQPNSKYYRGLLKFQKLMLLASIKNDRTVAFFTSYICEYSPFGDDWNKIKVKYLKDLPEALVASKVVKPKFVDLTRTRYLSDEDMRNFRGNIQEEPAFIRRNIFTRALFIFITIFVFLPFWTPFSLIACSLMTLYSSIKIKIVHHPDLSAHWMKLTDSVYGTQPVDPEDAKKGEQERCERQNLAKHHHSVNEETSDLTYNMVERMLYTEDRVLGKSLKPGLDDTDDSSSALNGKPKVHRISHENHTNEPTSATVTSTNGSSIDNKVVAGKLFPNVSIKINYDQYDEIARKYTPFLKSKDYESFPTFTEKTRLPVGEDRKFIIDSLNELDWIKIPVYLDVLNAHDAIVSRRGPKTHSKGTANVGLWVSILRNHFVDEQGHNERIKALTRSFTTNIKHTSPSIIRSPTSISRKLIGAGLGISISTFIIYKQRQQEDQILRNDYESFDTPIHELFPEKGVETYEMGLFRASQTEESQQYEKHRSEKLAHANPIIRVFYYLRFKFEDLIMDPCITFARFIELSFIFIPVLVSSPICWFGKKRKQSDGTIVRDGARLWYRYLRWTAEIAGASFIKLAQWAASRTDIFPREMCEELGHLHSNVKPHALWKTKRIISNSFGGLAFEEIFDEFKEVPLGVGAIAQVYVGKLSQKVLERGIIEEEQLERRLFKHIEEEDNIKRKQFFENILVTEQQDPLSSDQYVAIKVLHPRVEVKINRDLKIMKFFANVINIIPTMEWLSLPDEVEQFSILMKLQLDLRIEGLNLFRFRENFKSRLDIEFPKPYLNFSSREVLVEKFIPGIPLSKLLSLTDNFGKNLSKEVSDKGLDAFLKMLILDNFVHADLHPGNMMVRFYKNELFKHEKEYKIVKTSNEADTNRITHELLKLGDDQQAWCDRLEELYEEGYHAEICFLDTGLVTELNRVDRVNFIDLFKALSEFDGYRAGEIMVERSRTPETAINKEIFAIKVEKLVDKMKERTFTLGNISIGDLLDQILGMVRNHHVRIEGDFVTVVVAILLLEGIGRRLDPELDLFARFVYAMLFGFPTENDISISLPVLRRLGISKDGREILKNENSLSMIKVWLVLEVRQFINASIQDIHALVKADMLSPNI</sequence>
<dbReference type="GO" id="GO:0005739">
    <property type="term" value="C:mitochondrion"/>
    <property type="evidence" value="ECO:0007669"/>
    <property type="project" value="TreeGrafter"/>
</dbReference>
<feature type="compositionally biased region" description="Polar residues" evidence="2">
    <location>
        <begin position="428"/>
        <end position="439"/>
    </location>
</feature>
<dbReference type="OrthoDB" id="1290869at2759"/>
<keyword evidence="3" id="KW-0812">Transmembrane</keyword>
<accession>A0A8J5QWI5</accession>
<feature type="region of interest" description="Disordered" evidence="2">
    <location>
        <begin position="398"/>
        <end position="439"/>
    </location>
</feature>
<reference evidence="6 7" key="1">
    <citation type="journal article" date="2021" name="DNA Res.">
        <title>Genome analysis of Candida subhashii reveals its hybrid nature and dual mitochondrial genome conformations.</title>
        <authorList>
            <person name="Mixao V."/>
            <person name="Hegedusova E."/>
            <person name="Saus E."/>
            <person name="Pryszcz L.P."/>
            <person name="Cillingova A."/>
            <person name="Nosek J."/>
            <person name="Gabaldon T."/>
        </authorList>
    </citation>
    <scope>NUCLEOTIDE SEQUENCE [LARGE SCALE GENOMIC DNA]</scope>
    <source>
        <strain evidence="6 7">CBS 10753</strain>
    </source>
</reference>
<gene>
    <name evidence="6" type="ORF">J8A68_000490</name>
</gene>
<name>A0A8J5QWI5_9ASCO</name>
<evidence type="ECO:0000256" key="2">
    <source>
        <dbReference type="SAM" id="MobiDB-lite"/>
    </source>
</evidence>
<feature type="domain" description="DUF676" evidence="5">
    <location>
        <begin position="15"/>
        <end position="214"/>
    </location>
</feature>
<protein>
    <recommendedName>
        <fullName evidence="8">ABC1 atypical kinase-like domain-containing protein</fullName>
    </recommendedName>
</protein>
<keyword evidence="3" id="KW-1133">Transmembrane helix</keyword>
<evidence type="ECO:0000259" key="4">
    <source>
        <dbReference type="Pfam" id="PF03109"/>
    </source>
</evidence>
<evidence type="ECO:0000313" key="7">
    <source>
        <dbReference type="Proteomes" id="UP000694255"/>
    </source>
</evidence>
<comment type="caution">
    <text evidence="6">The sequence shown here is derived from an EMBL/GenBank/DDBJ whole genome shotgun (WGS) entry which is preliminary data.</text>
</comment>
<dbReference type="Pfam" id="PF05057">
    <property type="entry name" value="DUF676"/>
    <property type="match status" value="1"/>
</dbReference>
<dbReference type="PANTHER" id="PTHR45890">
    <property type="entry name" value="AARF DOMAIN CONTAINING KINASE 2 (PREDICTED)"/>
    <property type="match status" value="1"/>
</dbReference>
<dbReference type="InterPro" id="IPR004147">
    <property type="entry name" value="ABC1_dom"/>
</dbReference>
<dbReference type="Pfam" id="PF03109">
    <property type="entry name" value="ABC1"/>
    <property type="match status" value="1"/>
</dbReference>
<evidence type="ECO:0000259" key="5">
    <source>
        <dbReference type="Pfam" id="PF05057"/>
    </source>
</evidence>
<organism evidence="6 7">
    <name type="scientific">[Candida] subhashii</name>
    <dbReference type="NCBI Taxonomy" id="561895"/>
    <lineage>
        <taxon>Eukaryota</taxon>
        <taxon>Fungi</taxon>
        <taxon>Dikarya</taxon>
        <taxon>Ascomycota</taxon>
        <taxon>Saccharomycotina</taxon>
        <taxon>Pichiomycetes</taxon>
        <taxon>Debaryomycetaceae</taxon>
        <taxon>Spathaspora</taxon>
    </lineage>
</organism>
<dbReference type="CDD" id="cd13971">
    <property type="entry name" value="ADCK2-like"/>
    <property type="match status" value="1"/>
</dbReference>
<dbReference type="RefSeq" id="XP_049266292.1">
    <property type="nucleotide sequence ID" value="XM_049408931.1"/>
</dbReference>
<proteinExistence type="inferred from homology"/>
<dbReference type="GeneID" id="73467291"/>
<comment type="similarity">
    <text evidence="1">Belongs to the protein kinase superfamily. ADCK protein kinase family.</text>
</comment>
<dbReference type="InterPro" id="IPR044095">
    <property type="entry name" value="ADCK2_dom"/>
</dbReference>
<keyword evidence="3" id="KW-0472">Membrane</keyword>
<dbReference type="InterPro" id="IPR052402">
    <property type="entry name" value="ADCK_kinase"/>
</dbReference>
<dbReference type="Proteomes" id="UP000694255">
    <property type="component" value="Unassembled WGS sequence"/>
</dbReference>
<evidence type="ECO:0008006" key="8">
    <source>
        <dbReference type="Google" id="ProtNLM"/>
    </source>
</evidence>
<feature type="transmembrane region" description="Helical" evidence="3">
    <location>
        <begin position="289"/>
        <end position="316"/>
    </location>
</feature>